<feature type="non-terminal residue" evidence="2">
    <location>
        <position position="1"/>
    </location>
</feature>
<keyword evidence="1" id="KW-0472">Membrane</keyword>
<accession>A0A392NUM9</accession>
<dbReference type="EMBL" id="LXQA010052466">
    <property type="protein sequence ID" value="MCI03528.1"/>
    <property type="molecule type" value="Genomic_DNA"/>
</dbReference>
<feature type="transmembrane region" description="Helical" evidence="1">
    <location>
        <begin position="30"/>
        <end position="49"/>
    </location>
</feature>
<protein>
    <submittedName>
        <fullName evidence="2">Uncharacterized protein</fullName>
    </submittedName>
</protein>
<dbReference type="Proteomes" id="UP000265520">
    <property type="component" value="Unassembled WGS sequence"/>
</dbReference>
<dbReference type="AlphaFoldDB" id="A0A392NUM9"/>
<gene>
    <name evidence="2" type="ORF">A2U01_0024568</name>
</gene>
<evidence type="ECO:0000313" key="3">
    <source>
        <dbReference type="Proteomes" id="UP000265520"/>
    </source>
</evidence>
<keyword evidence="1" id="KW-1133">Transmembrane helix</keyword>
<reference evidence="2 3" key="1">
    <citation type="journal article" date="2018" name="Front. Plant Sci.">
        <title>Red Clover (Trifolium pratense) and Zigzag Clover (T. medium) - A Picture of Genomic Similarities and Differences.</title>
        <authorList>
            <person name="Dluhosova J."/>
            <person name="Istvanek J."/>
            <person name="Nedelnik J."/>
            <person name="Repkova J."/>
        </authorList>
    </citation>
    <scope>NUCLEOTIDE SEQUENCE [LARGE SCALE GENOMIC DNA]</scope>
    <source>
        <strain evidence="3">cv. 10/8</strain>
        <tissue evidence="2">Leaf</tissue>
    </source>
</reference>
<feature type="transmembrane region" description="Helical" evidence="1">
    <location>
        <begin position="55"/>
        <end position="72"/>
    </location>
</feature>
<comment type="caution">
    <text evidence="2">The sequence shown here is derived from an EMBL/GenBank/DDBJ whole genome shotgun (WGS) entry which is preliminary data.</text>
</comment>
<feature type="transmembrane region" description="Helical" evidence="1">
    <location>
        <begin position="6"/>
        <end position="25"/>
    </location>
</feature>
<organism evidence="2 3">
    <name type="scientific">Trifolium medium</name>
    <dbReference type="NCBI Taxonomy" id="97028"/>
    <lineage>
        <taxon>Eukaryota</taxon>
        <taxon>Viridiplantae</taxon>
        <taxon>Streptophyta</taxon>
        <taxon>Embryophyta</taxon>
        <taxon>Tracheophyta</taxon>
        <taxon>Spermatophyta</taxon>
        <taxon>Magnoliopsida</taxon>
        <taxon>eudicotyledons</taxon>
        <taxon>Gunneridae</taxon>
        <taxon>Pentapetalae</taxon>
        <taxon>rosids</taxon>
        <taxon>fabids</taxon>
        <taxon>Fabales</taxon>
        <taxon>Fabaceae</taxon>
        <taxon>Papilionoideae</taxon>
        <taxon>50 kb inversion clade</taxon>
        <taxon>NPAAA clade</taxon>
        <taxon>Hologalegina</taxon>
        <taxon>IRL clade</taxon>
        <taxon>Trifolieae</taxon>
        <taxon>Trifolium</taxon>
    </lineage>
</organism>
<evidence type="ECO:0000313" key="2">
    <source>
        <dbReference type="EMBL" id="MCI03528.1"/>
    </source>
</evidence>
<keyword evidence="1" id="KW-0812">Transmembrane</keyword>
<evidence type="ECO:0000256" key="1">
    <source>
        <dbReference type="SAM" id="Phobius"/>
    </source>
</evidence>
<proteinExistence type="predicted"/>
<sequence>ALVVTIAVTAGIVVTFVGTIAVTFVVTIAVIIVVIFVVTIAVIFVVTIAVTGEGIVVVLVVATTHIVGLQGVHHTVEATIIRHNTHPMLEGLGGRDLGPFLSLLIAQTGGMLVDLGEMWLACLVSICEQEPVVLLV</sequence>
<keyword evidence="3" id="KW-1185">Reference proteome</keyword>
<name>A0A392NUM9_9FABA</name>